<dbReference type="NCBIfam" id="TIGR00168">
    <property type="entry name" value="infC"/>
    <property type="match status" value="1"/>
</dbReference>
<organism evidence="6">
    <name type="scientific">marine metagenome</name>
    <dbReference type="NCBI Taxonomy" id="408172"/>
    <lineage>
        <taxon>unclassified sequences</taxon>
        <taxon>metagenomes</taxon>
        <taxon>ecological metagenomes</taxon>
    </lineage>
</organism>
<evidence type="ECO:0000256" key="2">
    <source>
        <dbReference type="ARBA" id="ARBA00022540"/>
    </source>
</evidence>
<dbReference type="GO" id="GO:0043022">
    <property type="term" value="F:ribosome binding"/>
    <property type="evidence" value="ECO:0007669"/>
    <property type="project" value="TreeGrafter"/>
</dbReference>
<dbReference type="SUPFAM" id="SSF54364">
    <property type="entry name" value="Translation initiation factor IF3, N-terminal domain"/>
    <property type="match status" value="1"/>
</dbReference>
<dbReference type="SUPFAM" id="SSF55200">
    <property type="entry name" value="Translation initiation factor IF3, C-terminal domain"/>
    <property type="match status" value="1"/>
</dbReference>
<dbReference type="InterPro" id="IPR019814">
    <property type="entry name" value="Translation_initiation_fac_3_N"/>
</dbReference>
<dbReference type="Pfam" id="PF00707">
    <property type="entry name" value="IF3_C"/>
    <property type="match status" value="1"/>
</dbReference>
<dbReference type="PANTHER" id="PTHR10938:SF0">
    <property type="entry name" value="TRANSLATION INITIATION FACTOR IF-3, MITOCHONDRIAL"/>
    <property type="match status" value="1"/>
</dbReference>
<dbReference type="PANTHER" id="PTHR10938">
    <property type="entry name" value="TRANSLATION INITIATION FACTOR IF-3"/>
    <property type="match status" value="1"/>
</dbReference>
<dbReference type="GO" id="GO:0016020">
    <property type="term" value="C:membrane"/>
    <property type="evidence" value="ECO:0007669"/>
    <property type="project" value="TreeGrafter"/>
</dbReference>
<dbReference type="InterPro" id="IPR036787">
    <property type="entry name" value="T_IF-3_N_sf"/>
</dbReference>
<dbReference type="InterPro" id="IPR036788">
    <property type="entry name" value="T_IF-3_C_sf"/>
</dbReference>
<keyword evidence="3" id="KW-0648">Protein biosynthesis</keyword>
<evidence type="ECO:0000259" key="4">
    <source>
        <dbReference type="Pfam" id="PF00707"/>
    </source>
</evidence>
<feature type="domain" description="Translation initiation factor 3 C-terminal" evidence="4">
    <location>
        <begin position="102"/>
        <end position="186"/>
    </location>
</feature>
<feature type="non-terminal residue" evidence="6">
    <location>
        <position position="195"/>
    </location>
</feature>
<dbReference type="Gene3D" id="3.10.20.80">
    <property type="entry name" value="Translation initiation factor 3 (IF-3), N-terminal domain"/>
    <property type="match status" value="1"/>
</dbReference>
<dbReference type="Gene3D" id="3.30.110.10">
    <property type="entry name" value="Translation initiation factor 3 (IF-3), C-terminal domain"/>
    <property type="match status" value="1"/>
</dbReference>
<evidence type="ECO:0000313" key="6">
    <source>
        <dbReference type="EMBL" id="SVB49952.1"/>
    </source>
</evidence>
<dbReference type="GO" id="GO:0032790">
    <property type="term" value="P:ribosome disassembly"/>
    <property type="evidence" value="ECO:0007669"/>
    <property type="project" value="TreeGrafter"/>
</dbReference>
<evidence type="ECO:0000256" key="3">
    <source>
        <dbReference type="ARBA" id="ARBA00022917"/>
    </source>
</evidence>
<dbReference type="FunFam" id="3.10.20.80:FF:000001">
    <property type="entry name" value="Translation initiation factor IF-3"/>
    <property type="match status" value="1"/>
</dbReference>
<sequence length="195" mass="21821">MLEFLLQWWNINFGGFRAIVREYKVNSGIRSDRIRVIDDDGAQLGIVSLADALVMARTKDLDLVEVSPGADPPVCRILDYGKLRYLHAKKVKESKKAQRSTELREIRFRPNIGVHDLSAKTRKAGQLLSEGAKVKIAVFFRGREVTHPELGMALLRTVAEKLQEVGKLEKAPSAERNNVSIILVPQPAGKVEKKP</sequence>
<proteinExistence type="inferred from homology"/>
<dbReference type="GO" id="GO:0005829">
    <property type="term" value="C:cytosol"/>
    <property type="evidence" value="ECO:0007669"/>
    <property type="project" value="TreeGrafter"/>
</dbReference>
<accession>A0A382EHZ1</accession>
<dbReference type="InterPro" id="IPR019815">
    <property type="entry name" value="Translation_initiation_fac_3_C"/>
</dbReference>
<evidence type="ECO:0000259" key="5">
    <source>
        <dbReference type="Pfam" id="PF05198"/>
    </source>
</evidence>
<reference evidence="6" key="1">
    <citation type="submission" date="2018-05" db="EMBL/GenBank/DDBJ databases">
        <authorList>
            <person name="Lanie J.A."/>
            <person name="Ng W.-L."/>
            <person name="Kazmierczak K.M."/>
            <person name="Andrzejewski T.M."/>
            <person name="Davidsen T.M."/>
            <person name="Wayne K.J."/>
            <person name="Tettelin H."/>
            <person name="Glass J.I."/>
            <person name="Rusch D."/>
            <person name="Podicherti R."/>
            <person name="Tsui H.-C.T."/>
            <person name="Winkler M.E."/>
        </authorList>
    </citation>
    <scope>NUCLEOTIDE SEQUENCE</scope>
</reference>
<dbReference type="HAMAP" id="MF_00080">
    <property type="entry name" value="IF_3"/>
    <property type="match status" value="1"/>
</dbReference>
<dbReference type="AlphaFoldDB" id="A0A382EHZ1"/>
<name>A0A382EHZ1_9ZZZZ</name>
<dbReference type="Pfam" id="PF05198">
    <property type="entry name" value="IF3_N"/>
    <property type="match status" value="1"/>
</dbReference>
<evidence type="ECO:0008006" key="7">
    <source>
        <dbReference type="Google" id="ProtNLM"/>
    </source>
</evidence>
<evidence type="ECO:0000256" key="1">
    <source>
        <dbReference type="ARBA" id="ARBA00005439"/>
    </source>
</evidence>
<comment type="similarity">
    <text evidence="1">Belongs to the IF-3 family.</text>
</comment>
<feature type="domain" description="Translation initiation factor 3 N-terminal" evidence="5">
    <location>
        <begin position="25"/>
        <end position="93"/>
    </location>
</feature>
<protein>
    <recommendedName>
        <fullName evidence="7">Translation initiation factor 3 N-terminal domain-containing protein</fullName>
    </recommendedName>
</protein>
<dbReference type="InterPro" id="IPR001288">
    <property type="entry name" value="Translation_initiation_fac_3"/>
</dbReference>
<gene>
    <name evidence="6" type="ORF">METZ01_LOCUS202806</name>
</gene>
<dbReference type="EMBL" id="UINC01044457">
    <property type="protein sequence ID" value="SVB49952.1"/>
    <property type="molecule type" value="Genomic_DNA"/>
</dbReference>
<keyword evidence="2" id="KW-0396">Initiation factor</keyword>
<dbReference type="GO" id="GO:0003743">
    <property type="term" value="F:translation initiation factor activity"/>
    <property type="evidence" value="ECO:0007669"/>
    <property type="project" value="UniProtKB-KW"/>
</dbReference>